<dbReference type="Gene3D" id="3.40.630.30">
    <property type="match status" value="1"/>
</dbReference>
<dbReference type="CDD" id="cd04301">
    <property type="entry name" value="NAT_SF"/>
    <property type="match status" value="1"/>
</dbReference>
<dbReference type="NCBIfam" id="NF040501">
    <property type="entry name" value="resist_ArsN2"/>
    <property type="match status" value="1"/>
</dbReference>
<gene>
    <name evidence="2" type="ORF">VW35_15090</name>
</gene>
<evidence type="ECO:0000313" key="2">
    <source>
        <dbReference type="EMBL" id="KKB77470.1"/>
    </source>
</evidence>
<dbReference type="PATRIC" id="fig|361041.3.peg.2408"/>
<dbReference type="Proteomes" id="UP000033514">
    <property type="component" value="Unassembled WGS sequence"/>
</dbReference>
<comment type="caution">
    <text evidence="2">The sequence shown here is derived from an EMBL/GenBank/DDBJ whole genome shotgun (WGS) entry which is preliminary data.</text>
</comment>
<feature type="domain" description="N-acetyltransferase" evidence="1">
    <location>
        <begin position="1"/>
        <end position="141"/>
    </location>
</feature>
<organism evidence="2 3">
    <name type="scientific">Devosia soli</name>
    <dbReference type="NCBI Taxonomy" id="361041"/>
    <lineage>
        <taxon>Bacteria</taxon>
        <taxon>Pseudomonadati</taxon>
        <taxon>Pseudomonadota</taxon>
        <taxon>Alphaproteobacteria</taxon>
        <taxon>Hyphomicrobiales</taxon>
        <taxon>Devosiaceae</taxon>
        <taxon>Devosia</taxon>
    </lineage>
</organism>
<evidence type="ECO:0000313" key="3">
    <source>
        <dbReference type="Proteomes" id="UP000033514"/>
    </source>
</evidence>
<protein>
    <recommendedName>
        <fullName evidence="1">N-acetyltransferase domain-containing protein</fullName>
    </recommendedName>
</protein>
<dbReference type="InterPro" id="IPR000182">
    <property type="entry name" value="GNAT_dom"/>
</dbReference>
<name>A0A0F5L5F9_9HYPH</name>
<dbReference type="SUPFAM" id="SSF55729">
    <property type="entry name" value="Acyl-CoA N-acyltransferases (Nat)"/>
    <property type="match status" value="1"/>
</dbReference>
<keyword evidence="3" id="KW-1185">Reference proteome</keyword>
<dbReference type="RefSeq" id="WP_046143919.1">
    <property type="nucleotide sequence ID" value="NZ_LAJG01000025.1"/>
</dbReference>
<dbReference type="STRING" id="361041.VW35_15090"/>
<dbReference type="InterPro" id="IPR016181">
    <property type="entry name" value="Acyl_CoA_acyltransferase"/>
</dbReference>
<dbReference type="EMBL" id="LAJG01000025">
    <property type="protein sequence ID" value="KKB77470.1"/>
    <property type="molecule type" value="Genomic_DNA"/>
</dbReference>
<dbReference type="GO" id="GO:0016747">
    <property type="term" value="F:acyltransferase activity, transferring groups other than amino-acyl groups"/>
    <property type="evidence" value="ECO:0007669"/>
    <property type="project" value="InterPro"/>
</dbReference>
<evidence type="ECO:0000259" key="1">
    <source>
        <dbReference type="PROSITE" id="PS51186"/>
    </source>
</evidence>
<dbReference type="OrthoDB" id="5197788at2"/>
<proteinExistence type="predicted"/>
<accession>A0A0F5L5F9</accession>
<dbReference type="AlphaFoldDB" id="A0A0F5L5F9"/>
<dbReference type="Pfam" id="PF00583">
    <property type="entry name" value="Acetyltransf_1"/>
    <property type="match status" value="1"/>
</dbReference>
<sequence>MIASTPIPGEDERFRRALLDAHLPIDDLDDAGRSFFRIERDGQLLGFGGYELYGQDALLRSVAVPQESRGTGAGRAVVEVMLREIGNAGGKRVYLLTTSAAAFFEHLGFVRTDRLDAPAAILGTRQASSICSSAALLSRTI</sequence>
<reference evidence="2 3" key="1">
    <citation type="submission" date="2015-03" db="EMBL/GenBank/DDBJ databases">
        <authorList>
            <person name="Hassan Y.I."/>
            <person name="Lepp D."/>
            <person name="Zhou T."/>
        </authorList>
    </citation>
    <scope>NUCLEOTIDE SEQUENCE [LARGE SCALE GENOMIC DNA]</scope>
    <source>
        <strain evidence="2 3">GH2-10</strain>
    </source>
</reference>
<dbReference type="PROSITE" id="PS51186">
    <property type="entry name" value="GNAT"/>
    <property type="match status" value="1"/>
</dbReference>